<dbReference type="Gene3D" id="1.20.1550.10">
    <property type="entry name" value="DsbB-like"/>
    <property type="match status" value="1"/>
</dbReference>
<feature type="transmembrane region" description="Helical" evidence="5">
    <location>
        <begin position="137"/>
        <end position="155"/>
    </location>
</feature>
<accession>A0A8S8X9M6</accession>
<dbReference type="InterPro" id="IPR003752">
    <property type="entry name" value="DiS_bond_form_DsbB/BdbC"/>
</dbReference>
<evidence type="ECO:0000256" key="3">
    <source>
        <dbReference type="ARBA" id="ARBA00022989"/>
    </source>
</evidence>
<reference evidence="6" key="1">
    <citation type="submission" date="2021-02" db="EMBL/GenBank/DDBJ databases">
        <title>Genome sequence of Rhodospirillales sp. strain TMPK1 isolated from soil.</title>
        <authorList>
            <person name="Nakai R."/>
            <person name="Kusada H."/>
            <person name="Tamaki H."/>
        </authorList>
    </citation>
    <scope>NUCLEOTIDE SEQUENCE</scope>
    <source>
        <strain evidence="6">TMPK1</strain>
    </source>
</reference>
<dbReference type="Pfam" id="PF02600">
    <property type="entry name" value="DsbB"/>
    <property type="match status" value="1"/>
</dbReference>
<sequence length="161" mass="16949">MIRTARAAFALLTLLAIGALGFALVQQYAFGLPPCEFCIWQRWPWGLLLALSAASALAAPPRLARPILVVAGLLLLVGAAIAAFHAGVEQHWWEGPTACSSTSPPARSLEALRAQLSNAPIVRCDQIAWSLLGLSMAGYNFLVSLAAALVTLSVARRGFGA</sequence>
<dbReference type="AlphaFoldDB" id="A0A8S8X9M6"/>
<evidence type="ECO:0000256" key="5">
    <source>
        <dbReference type="SAM" id="Phobius"/>
    </source>
</evidence>
<dbReference type="InterPro" id="IPR023380">
    <property type="entry name" value="DsbB-like_sf"/>
</dbReference>
<comment type="caution">
    <text evidence="6">The sequence shown here is derived from an EMBL/GenBank/DDBJ whole genome shotgun (WGS) entry which is preliminary data.</text>
</comment>
<dbReference type="GO" id="GO:0015035">
    <property type="term" value="F:protein-disulfide reductase activity"/>
    <property type="evidence" value="ECO:0007669"/>
    <property type="project" value="InterPro"/>
</dbReference>
<gene>
    <name evidence="6" type="ORF">TMPK1_10190</name>
</gene>
<evidence type="ECO:0000256" key="1">
    <source>
        <dbReference type="ARBA" id="ARBA00004141"/>
    </source>
</evidence>
<evidence type="ECO:0000313" key="6">
    <source>
        <dbReference type="EMBL" id="GIL38782.1"/>
    </source>
</evidence>
<keyword evidence="2 5" id="KW-0812">Transmembrane</keyword>
<name>A0A8S8X9M6_9PROT</name>
<dbReference type="PIRSF" id="PIRSF033913">
    <property type="entry name" value="S-S_format_DsbB"/>
    <property type="match status" value="1"/>
</dbReference>
<dbReference type="GO" id="GO:0016020">
    <property type="term" value="C:membrane"/>
    <property type="evidence" value="ECO:0007669"/>
    <property type="project" value="UniProtKB-SubCell"/>
</dbReference>
<evidence type="ECO:0000256" key="4">
    <source>
        <dbReference type="ARBA" id="ARBA00023136"/>
    </source>
</evidence>
<comment type="subcellular location">
    <subcellularLocation>
        <location evidence="1">Membrane</location>
        <topology evidence="1">Multi-pass membrane protein</topology>
    </subcellularLocation>
</comment>
<dbReference type="RefSeq" id="WP_420241842.1">
    <property type="nucleotide sequence ID" value="NZ_BOPV01000001.1"/>
</dbReference>
<feature type="transmembrane region" description="Helical" evidence="5">
    <location>
        <begin position="67"/>
        <end position="88"/>
    </location>
</feature>
<feature type="transmembrane region" description="Helical" evidence="5">
    <location>
        <begin position="43"/>
        <end position="60"/>
    </location>
</feature>
<evidence type="ECO:0000256" key="2">
    <source>
        <dbReference type="ARBA" id="ARBA00022692"/>
    </source>
</evidence>
<keyword evidence="3 5" id="KW-1133">Transmembrane helix</keyword>
<proteinExistence type="predicted"/>
<dbReference type="InterPro" id="IPR024199">
    <property type="entry name" value="Uncharacterised_DsbB"/>
</dbReference>
<dbReference type="GO" id="GO:0006457">
    <property type="term" value="P:protein folding"/>
    <property type="evidence" value="ECO:0007669"/>
    <property type="project" value="InterPro"/>
</dbReference>
<evidence type="ECO:0000313" key="7">
    <source>
        <dbReference type="Proteomes" id="UP000681075"/>
    </source>
</evidence>
<dbReference type="EMBL" id="BOPV01000001">
    <property type="protein sequence ID" value="GIL38782.1"/>
    <property type="molecule type" value="Genomic_DNA"/>
</dbReference>
<keyword evidence="7" id="KW-1185">Reference proteome</keyword>
<keyword evidence="4 5" id="KW-0472">Membrane</keyword>
<dbReference type="Proteomes" id="UP000681075">
    <property type="component" value="Unassembled WGS sequence"/>
</dbReference>
<organism evidence="6 7">
    <name type="scientific">Roseiterribacter gracilis</name>
    <dbReference type="NCBI Taxonomy" id="2812848"/>
    <lineage>
        <taxon>Bacteria</taxon>
        <taxon>Pseudomonadati</taxon>
        <taxon>Pseudomonadota</taxon>
        <taxon>Alphaproteobacteria</taxon>
        <taxon>Rhodospirillales</taxon>
        <taxon>Roseiterribacteraceae</taxon>
        <taxon>Roseiterribacter</taxon>
    </lineage>
</organism>
<protein>
    <submittedName>
        <fullName evidence="6">Dihydroneopterin aldolase</fullName>
    </submittedName>
</protein>
<dbReference type="SUPFAM" id="SSF158442">
    <property type="entry name" value="DsbB-like"/>
    <property type="match status" value="1"/>
</dbReference>